<evidence type="ECO:0000256" key="4">
    <source>
        <dbReference type="PROSITE-ProRule" id="PRU00335"/>
    </source>
</evidence>
<comment type="caution">
    <text evidence="6">The sequence shown here is derived from an EMBL/GenBank/DDBJ whole genome shotgun (WGS) entry which is preliminary data.</text>
</comment>
<feature type="DNA-binding region" description="H-T-H motif" evidence="4">
    <location>
        <begin position="37"/>
        <end position="56"/>
    </location>
</feature>
<dbReference type="InterPro" id="IPR023772">
    <property type="entry name" value="DNA-bd_HTH_TetR-type_CS"/>
</dbReference>
<evidence type="ECO:0000256" key="1">
    <source>
        <dbReference type="ARBA" id="ARBA00023015"/>
    </source>
</evidence>
<dbReference type="PANTHER" id="PTHR30055:SF234">
    <property type="entry name" value="HTH-TYPE TRANSCRIPTIONAL REGULATOR BETI"/>
    <property type="match status" value="1"/>
</dbReference>
<keyword evidence="2 4" id="KW-0238">DNA-binding</keyword>
<protein>
    <submittedName>
        <fullName evidence="6">Helix-turn-helix domain-containing protein</fullName>
    </submittedName>
</protein>
<dbReference type="SUPFAM" id="SSF46689">
    <property type="entry name" value="Homeodomain-like"/>
    <property type="match status" value="1"/>
</dbReference>
<evidence type="ECO:0000313" key="7">
    <source>
        <dbReference type="Proteomes" id="UP001327093"/>
    </source>
</evidence>
<proteinExistence type="predicted"/>
<dbReference type="RefSeq" id="WP_324268101.1">
    <property type="nucleotide sequence ID" value="NZ_JAWLNX010000020.1"/>
</dbReference>
<dbReference type="Gene3D" id="1.10.357.10">
    <property type="entry name" value="Tetracycline Repressor, domain 2"/>
    <property type="match status" value="1"/>
</dbReference>
<reference evidence="6 7" key="1">
    <citation type="submission" date="2023-10" db="EMBL/GenBank/DDBJ databases">
        <title>Saccharopolyspora sp. nov., isolated from mangrove soil.</title>
        <authorList>
            <person name="Lu Y."/>
            <person name="Liu W."/>
        </authorList>
    </citation>
    <scope>NUCLEOTIDE SEQUENCE [LARGE SCALE GENOMIC DNA]</scope>
    <source>
        <strain evidence="6 7">S2-29</strain>
    </source>
</reference>
<dbReference type="PANTHER" id="PTHR30055">
    <property type="entry name" value="HTH-TYPE TRANSCRIPTIONAL REGULATOR RUTR"/>
    <property type="match status" value="1"/>
</dbReference>
<dbReference type="PRINTS" id="PR00455">
    <property type="entry name" value="HTHTETR"/>
</dbReference>
<dbReference type="InterPro" id="IPR009057">
    <property type="entry name" value="Homeodomain-like_sf"/>
</dbReference>
<evidence type="ECO:0000259" key="5">
    <source>
        <dbReference type="PROSITE" id="PS50977"/>
    </source>
</evidence>
<dbReference type="InterPro" id="IPR001647">
    <property type="entry name" value="HTH_TetR"/>
</dbReference>
<evidence type="ECO:0000313" key="6">
    <source>
        <dbReference type="EMBL" id="MEB3370628.1"/>
    </source>
</evidence>
<keyword evidence="7" id="KW-1185">Reference proteome</keyword>
<dbReference type="PROSITE" id="PS01081">
    <property type="entry name" value="HTH_TETR_1"/>
    <property type="match status" value="1"/>
</dbReference>
<accession>A0ABU6AGC2</accession>
<name>A0ABU6AGC2_9PSEU</name>
<organism evidence="6 7">
    <name type="scientific">Saccharopolyspora mangrovi</name>
    <dbReference type="NCBI Taxonomy" id="3082379"/>
    <lineage>
        <taxon>Bacteria</taxon>
        <taxon>Bacillati</taxon>
        <taxon>Actinomycetota</taxon>
        <taxon>Actinomycetes</taxon>
        <taxon>Pseudonocardiales</taxon>
        <taxon>Pseudonocardiaceae</taxon>
        <taxon>Saccharopolyspora</taxon>
    </lineage>
</organism>
<feature type="domain" description="HTH tetR-type" evidence="5">
    <location>
        <begin position="14"/>
        <end position="74"/>
    </location>
</feature>
<evidence type="ECO:0000256" key="3">
    <source>
        <dbReference type="ARBA" id="ARBA00023163"/>
    </source>
</evidence>
<dbReference type="PROSITE" id="PS50977">
    <property type="entry name" value="HTH_TETR_2"/>
    <property type="match status" value="1"/>
</dbReference>
<dbReference type="Pfam" id="PF00440">
    <property type="entry name" value="TetR_N"/>
    <property type="match status" value="1"/>
</dbReference>
<dbReference type="EMBL" id="JAWLNX010000020">
    <property type="protein sequence ID" value="MEB3370628.1"/>
    <property type="molecule type" value="Genomic_DNA"/>
</dbReference>
<gene>
    <name evidence="6" type="ORF">R4I43_24785</name>
</gene>
<keyword evidence="1" id="KW-0805">Transcription regulation</keyword>
<keyword evidence="3" id="KW-0804">Transcription</keyword>
<dbReference type="Proteomes" id="UP001327093">
    <property type="component" value="Unassembled WGS sequence"/>
</dbReference>
<dbReference type="InterPro" id="IPR050109">
    <property type="entry name" value="HTH-type_TetR-like_transc_reg"/>
</dbReference>
<evidence type="ECO:0000256" key="2">
    <source>
        <dbReference type="ARBA" id="ARBA00023125"/>
    </source>
</evidence>
<sequence>MTEPVRQFVEGRRADTVRRLLDATVEELESRGFGSMTVRSVAERAEVSRATAYSYFSSKEHLVTAVFWKRVQALPPSGEDRRTGKPGEDVAQVVDTIARMLAAEPALVRACTTALLADQQEVKRLRDEIGREVYRRLTDAVGDADRSALEAVMTAFVGSLVLAGSGYLPMEEMASHVAGITDRVLPPAGS</sequence>